<evidence type="ECO:0000256" key="13">
    <source>
        <dbReference type="RuleBase" id="RU000584"/>
    </source>
</evidence>
<dbReference type="GO" id="GO:0008883">
    <property type="term" value="F:glutamyl-tRNA reductase activity"/>
    <property type="evidence" value="ECO:0007669"/>
    <property type="project" value="UniProtKB-UniRule"/>
</dbReference>
<evidence type="ECO:0000313" key="18">
    <source>
        <dbReference type="EMBL" id="MBB3116608.1"/>
    </source>
</evidence>
<dbReference type="Proteomes" id="UP000612712">
    <property type="component" value="Unassembled WGS sequence"/>
</dbReference>
<organism evidence="18 19">
    <name type="scientific">Corynebacterium bovis DSM 20582 = CIP 54.80</name>
    <dbReference type="NCBI Taxonomy" id="927655"/>
    <lineage>
        <taxon>Bacteria</taxon>
        <taxon>Bacillati</taxon>
        <taxon>Actinomycetota</taxon>
        <taxon>Actinomycetes</taxon>
        <taxon>Mycobacteriales</taxon>
        <taxon>Corynebacteriaceae</taxon>
        <taxon>Corynebacterium</taxon>
    </lineage>
</organism>
<dbReference type="InterPro" id="IPR036453">
    <property type="entry name" value="GluRdtase_dimer_dom_sf"/>
</dbReference>
<evidence type="ECO:0000256" key="4">
    <source>
        <dbReference type="ARBA" id="ARBA00022857"/>
    </source>
</evidence>
<feature type="binding site" evidence="8 10">
    <location>
        <begin position="58"/>
        <end position="61"/>
    </location>
    <ligand>
        <name>substrate</name>
    </ligand>
</feature>
<dbReference type="SUPFAM" id="SSF69075">
    <property type="entry name" value="Glutamyl tRNA-reductase dimerization domain"/>
    <property type="match status" value="1"/>
</dbReference>
<feature type="binding site" evidence="8 11">
    <location>
        <begin position="200"/>
        <end position="205"/>
    </location>
    <ligand>
        <name>NADP(+)</name>
        <dbReference type="ChEBI" id="CHEBI:58349"/>
    </ligand>
</feature>
<dbReference type="PANTHER" id="PTHR43013:SF1">
    <property type="entry name" value="GLUTAMYL-TRNA REDUCTASE"/>
    <property type="match status" value="1"/>
</dbReference>
<dbReference type="NCBIfam" id="TIGR01035">
    <property type="entry name" value="hemA"/>
    <property type="match status" value="1"/>
</dbReference>
<keyword evidence="5 8" id="KW-0560">Oxidoreductase</keyword>
<accession>A0A8I0CNC8</accession>
<evidence type="ECO:0000259" key="15">
    <source>
        <dbReference type="Pfam" id="PF00745"/>
    </source>
</evidence>
<evidence type="ECO:0000256" key="3">
    <source>
        <dbReference type="ARBA" id="ARBA00012970"/>
    </source>
</evidence>
<feature type="domain" description="Glutamyl-tRNA reductase N-terminal" evidence="17">
    <location>
        <begin position="15"/>
        <end position="165"/>
    </location>
</feature>
<dbReference type="Gene3D" id="3.40.50.720">
    <property type="entry name" value="NAD(P)-binding Rossmann-like Domain"/>
    <property type="match status" value="1"/>
</dbReference>
<dbReference type="PROSITE" id="PS00747">
    <property type="entry name" value="GLUTR"/>
    <property type="match status" value="1"/>
</dbReference>
<dbReference type="UniPathway" id="UPA00251">
    <property type="reaction ID" value="UER00316"/>
</dbReference>
<feature type="region of interest" description="Disordered" evidence="14">
    <location>
        <begin position="474"/>
        <end position="514"/>
    </location>
</feature>
<dbReference type="AlphaFoldDB" id="A0A8I0CNC8"/>
<name>A0A8I0CNC8_9CORY</name>
<comment type="miscellaneous">
    <text evidence="8">During catalysis, the active site Cys acts as a nucleophile attacking the alpha-carbonyl group of tRNA-bound glutamate with the formation of a thioester intermediate between enzyme and glutamate, and the concomitant release of tRNA(Glu). The thioester intermediate is finally reduced by direct hydride transfer from NADPH, to form the product GSA.</text>
</comment>
<keyword evidence="6 8" id="KW-0627">Porphyrin biosynthesis</keyword>
<evidence type="ECO:0000256" key="11">
    <source>
        <dbReference type="PIRSR" id="PIRSR000445-3"/>
    </source>
</evidence>
<comment type="function">
    <text evidence="8">Catalyzes the NADPH-dependent reduction of glutamyl-tRNA(Glu) to glutamate 1-semialdehyde (GSA).</text>
</comment>
<evidence type="ECO:0000256" key="2">
    <source>
        <dbReference type="ARBA" id="ARBA00005916"/>
    </source>
</evidence>
<evidence type="ECO:0000256" key="14">
    <source>
        <dbReference type="SAM" id="MobiDB-lite"/>
    </source>
</evidence>
<evidence type="ECO:0000259" key="17">
    <source>
        <dbReference type="Pfam" id="PF05201"/>
    </source>
</evidence>
<sequence>MTGLAVSGTTAVLLVGLSFRSAPVPVLEKASVPESDMPDLQAALRDTDAITETMVLSTCNRMEFYAATTAFHPALDHIVETVARFAGLTVEELEPHLYVRYADAAAEHMLNVASGLDSMVVGEQQIIGQLRAAYQAADEHGLVGNTLHALSQRALHTGKRVHTETAVDETGASMVSFAVGRAMASLGVTDLAGRRAVIVGAGAMASLASSHLGRLGIEHVTVANRTVSRAENLAAHAREAGVPADAVSLADMPARLADADIVVSATGAVGTVIGDDAILSAMDGRGPGDAATARPMVLCDLSMPRDIDDRAGDVPGVTLLNIEELTTLAGDEAPDAHAARDIVREELTSYLEQQRVQSVVPTVKALRTRAAEVAREELAALAGRTPDMSDADRHEVERTVRRVVDKLLHAPTVQVKKLSTRADSARGGAVNYADALAELFNLQVGTSAAVSQVIEPGDAGKARIANVLTQGGDAAGAGTTGATATGTTGATGTAGTTATGTGTTGTTTGEAEAS</sequence>
<evidence type="ECO:0000256" key="8">
    <source>
        <dbReference type="HAMAP-Rule" id="MF_00087"/>
    </source>
</evidence>
<dbReference type="Gene3D" id="3.30.460.30">
    <property type="entry name" value="Glutamyl-tRNA reductase, N-terminal domain"/>
    <property type="match status" value="1"/>
</dbReference>
<dbReference type="SUPFAM" id="SSF51735">
    <property type="entry name" value="NAD(P)-binding Rossmann-fold domains"/>
    <property type="match status" value="1"/>
</dbReference>
<proteinExistence type="inferred from homology"/>
<dbReference type="Pfam" id="PF01488">
    <property type="entry name" value="Shikimate_DH"/>
    <property type="match status" value="1"/>
</dbReference>
<dbReference type="InterPro" id="IPR000343">
    <property type="entry name" value="4pyrrol_synth_GluRdtase"/>
</dbReference>
<dbReference type="EMBL" id="JACHWT010000008">
    <property type="protein sequence ID" value="MBB3116608.1"/>
    <property type="molecule type" value="Genomic_DNA"/>
</dbReference>
<feature type="binding site" evidence="8 10">
    <location>
        <position position="129"/>
    </location>
    <ligand>
        <name>substrate</name>
    </ligand>
</feature>
<feature type="domain" description="Tetrapyrrole biosynthesis glutamyl-tRNA reductase dimerisation" evidence="15">
    <location>
        <begin position="339"/>
        <end position="442"/>
    </location>
</feature>
<dbReference type="CDD" id="cd05213">
    <property type="entry name" value="NAD_bind_Glutamyl_tRNA_reduct"/>
    <property type="match status" value="1"/>
</dbReference>
<evidence type="ECO:0000256" key="6">
    <source>
        <dbReference type="ARBA" id="ARBA00023244"/>
    </source>
</evidence>
<dbReference type="SUPFAM" id="SSF69742">
    <property type="entry name" value="Glutamyl tRNA-reductase catalytic, N-terminal domain"/>
    <property type="match status" value="1"/>
</dbReference>
<comment type="domain">
    <text evidence="8">Possesses an unusual extended V-shaped dimeric structure with each monomer consisting of three distinct domains arranged along a curved 'spinal' alpha-helix. The N-terminal catalytic domain specifically recognizes the glutamate moiety of the substrate. The second domain is the NADPH-binding domain, and the third C-terminal domain is responsible for dimerization.</text>
</comment>
<evidence type="ECO:0000259" key="16">
    <source>
        <dbReference type="Pfam" id="PF01488"/>
    </source>
</evidence>
<reference evidence="18" key="1">
    <citation type="submission" date="2020-08" db="EMBL/GenBank/DDBJ databases">
        <title>Sequencing the genomes of 1000 actinobacteria strains.</title>
        <authorList>
            <person name="Klenk H.-P."/>
        </authorList>
    </citation>
    <scope>NUCLEOTIDE SEQUENCE</scope>
    <source>
        <strain evidence="18">DSM 20582</strain>
    </source>
</reference>
<dbReference type="Pfam" id="PF00745">
    <property type="entry name" value="GlutR_dimer"/>
    <property type="match status" value="1"/>
</dbReference>
<comment type="pathway">
    <text evidence="1 8 13">Porphyrin-containing compound metabolism; protoporphyrin-IX biosynthesis; 5-aminolevulinate from L-glutamyl-tRNA(Glu): step 1/2.</text>
</comment>
<dbReference type="Pfam" id="PF05201">
    <property type="entry name" value="GlutR_N"/>
    <property type="match status" value="1"/>
</dbReference>
<evidence type="ECO:0000256" key="1">
    <source>
        <dbReference type="ARBA" id="ARBA00005059"/>
    </source>
</evidence>
<dbReference type="InterPro" id="IPR015895">
    <property type="entry name" value="4pyrrol_synth_GluRdtase_N"/>
</dbReference>
<feature type="active site" description="Nucleophile" evidence="8 9">
    <location>
        <position position="59"/>
    </location>
</feature>
<feature type="site" description="Important for activity" evidence="8 12">
    <location>
        <position position="108"/>
    </location>
</feature>
<dbReference type="InterPro" id="IPR015896">
    <property type="entry name" value="4pyrrol_synth_GluRdtase_dimer"/>
</dbReference>
<keyword evidence="4 8" id="KW-0521">NADP</keyword>
<evidence type="ECO:0000256" key="10">
    <source>
        <dbReference type="PIRSR" id="PIRSR000445-2"/>
    </source>
</evidence>
<dbReference type="GO" id="GO:0019353">
    <property type="term" value="P:protoporphyrinogen IX biosynthetic process from glutamate"/>
    <property type="evidence" value="ECO:0007669"/>
    <property type="project" value="TreeGrafter"/>
</dbReference>
<dbReference type="InterPro" id="IPR006151">
    <property type="entry name" value="Shikm_DH/Glu-tRNA_Rdtase"/>
</dbReference>
<comment type="subunit">
    <text evidence="8">Homodimer.</text>
</comment>
<evidence type="ECO:0000256" key="12">
    <source>
        <dbReference type="PIRSR" id="PIRSR000445-4"/>
    </source>
</evidence>
<evidence type="ECO:0000313" key="19">
    <source>
        <dbReference type="Proteomes" id="UP000612712"/>
    </source>
</evidence>
<dbReference type="GO" id="GO:0050661">
    <property type="term" value="F:NADP binding"/>
    <property type="evidence" value="ECO:0007669"/>
    <property type="project" value="InterPro"/>
</dbReference>
<comment type="catalytic activity">
    <reaction evidence="7 8 13">
        <text>(S)-4-amino-5-oxopentanoate + tRNA(Glu) + NADP(+) = L-glutamyl-tRNA(Glu) + NADPH + H(+)</text>
        <dbReference type="Rhea" id="RHEA:12344"/>
        <dbReference type="Rhea" id="RHEA-COMP:9663"/>
        <dbReference type="Rhea" id="RHEA-COMP:9680"/>
        <dbReference type="ChEBI" id="CHEBI:15378"/>
        <dbReference type="ChEBI" id="CHEBI:57501"/>
        <dbReference type="ChEBI" id="CHEBI:57783"/>
        <dbReference type="ChEBI" id="CHEBI:58349"/>
        <dbReference type="ChEBI" id="CHEBI:78442"/>
        <dbReference type="ChEBI" id="CHEBI:78520"/>
        <dbReference type="EC" id="1.2.1.70"/>
    </reaction>
</comment>
<feature type="binding site" evidence="8 10">
    <location>
        <position position="118"/>
    </location>
    <ligand>
        <name>substrate</name>
    </ligand>
</feature>
<dbReference type="HAMAP" id="MF_00087">
    <property type="entry name" value="Glu_tRNA_reductase"/>
    <property type="match status" value="1"/>
</dbReference>
<comment type="caution">
    <text evidence="18">The sequence shown here is derived from an EMBL/GenBank/DDBJ whole genome shotgun (WGS) entry which is preliminary data.</text>
</comment>
<dbReference type="RefSeq" id="WP_050798248.1">
    <property type="nucleotide sequence ID" value="NZ_AENJ01000265.1"/>
</dbReference>
<gene>
    <name evidence="8" type="primary">hemA</name>
    <name evidence="18" type="ORF">FHU32_001854</name>
</gene>
<dbReference type="InterPro" id="IPR018214">
    <property type="entry name" value="GluRdtase_CS"/>
</dbReference>
<dbReference type="PIRSF" id="PIRSF000445">
    <property type="entry name" value="4pyrrol_synth_GluRdtase"/>
    <property type="match status" value="1"/>
</dbReference>
<dbReference type="NCBIfam" id="NF000744">
    <property type="entry name" value="PRK00045.1-3"/>
    <property type="match status" value="1"/>
</dbReference>
<feature type="compositionally biased region" description="Low complexity" evidence="14">
    <location>
        <begin position="480"/>
        <end position="514"/>
    </location>
</feature>
<evidence type="ECO:0000256" key="7">
    <source>
        <dbReference type="ARBA" id="ARBA00047464"/>
    </source>
</evidence>
<dbReference type="FunFam" id="3.30.460.30:FF:000001">
    <property type="entry name" value="Glutamyl-tRNA reductase"/>
    <property type="match status" value="1"/>
</dbReference>
<dbReference type="InterPro" id="IPR036291">
    <property type="entry name" value="NAD(P)-bd_dom_sf"/>
</dbReference>
<evidence type="ECO:0000256" key="9">
    <source>
        <dbReference type="PIRSR" id="PIRSR000445-1"/>
    </source>
</evidence>
<dbReference type="PANTHER" id="PTHR43013">
    <property type="entry name" value="GLUTAMYL-TRNA REDUCTASE"/>
    <property type="match status" value="1"/>
</dbReference>
<dbReference type="EC" id="1.2.1.70" evidence="3 8"/>
<comment type="similarity">
    <text evidence="2 8 13">Belongs to the glutamyl-tRNA reductase family.</text>
</comment>
<protein>
    <recommendedName>
        <fullName evidence="3 8">Glutamyl-tRNA reductase</fullName>
        <shortName evidence="8">GluTR</shortName>
        <ecNumber evidence="3 8">1.2.1.70</ecNumber>
    </recommendedName>
</protein>
<feature type="domain" description="Quinate/shikimate 5-dehydrogenase/glutamyl-tRNA reductase" evidence="16">
    <location>
        <begin position="188"/>
        <end position="326"/>
    </location>
</feature>
<feature type="binding site" evidence="8 10">
    <location>
        <begin position="123"/>
        <end position="125"/>
    </location>
    <ligand>
        <name>substrate</name>
    </ligand>
</feature>
<dbReference type="InterPro" id="IPR036343">
    <property type="entry name" value="GluRdtase_N_sf"/>
</dbReference>
<evidence type="ECO:0000256" key="5">
    <source>
        <dbReference type="ARBA" id="ARBA00023002"/>
    </source>
</evidence>